<proteinExistence type="predicted"/>
<dbReference type="EMBL" id="JPMD01000001">
    <property type="protein sequence ID" value="KEZ88737.1"/>
    <property type="molecule type" value="Genomic_DNA"/>
</dbReference>
<protein>
    <submittedName>
        <fullName evidence="1">Uncharacterized protein</fullName>
    </submittedName>
</protein>
<evidence type="ECO:0000313" key="1">
    <source>
        <dbReference type="EMBL" id="KEZ88737.1"/>
    </source>
</evidence>
<organism evidence="1 2">
    <name type="scientific">Clostridium sulfidigenes</name>
    <dbReference type="NCBI Taxonomy" id="318464"/>
    <lineage>
        <taxon>Bacteria</taxon>
        <taxon>Bacillati</taxon>
        <taxon>Bacillota</taxon>
        <taxon>Clostridia</taxon>
        <taxon>Eubacteriales</taxon>
        <taxon>Clostridiaceae</taxon>
        <taxon>Clostridium</taxon>
    </lineage>
</organism>
<sequence>MDALLSLKNTIEDFSVEYDIISQADLSTELNERQIRILMGISSVDEQMRLINWKLMRLMNKLIN</sequence>
<reference evidence="1 2" key="1">
    <citation type="submission" date="2014-07" db="EMBL/GenBank/DDBJ databases">
        <title>Draft genome of Clostridium sulfidigenes 113A isolated from sediments associated with methane hydrate from Krishna Godavari basin.</title>
        <authorList>
            <person name="Honkalas V.S."/>
            <person name="Dabir A.P."/>
            <person name="Arora P."/>
            <person name="Dhakephalkar P.K."/>
        </authorList>
    </citation>
    <scope>NUCLEOTIDE SEQUENCE [LARGE SCALE GENOMIC DNA]</scope>
    <source>
        <strain evidence="1 2">113A</strain>
    </source>
</reference>
<accession>A0A084JIF3</accession>
<comment type="caution">
    <text evidence="1">The sequence shown here is derived from an EMBL/GenBank/DDBJ whole genome shotgun (WGS) entry which is preliminary data.</text>
</comment>
<evidence type="ECO:0000313" key="2">
    <source>
        <dbReference type="Proteomes" id="UP000028542"/>
    </source>
</evidence>
<dbReference type="RefSeq" id="WP_051823794.1">
    <property type="nucleotide sequence ID" value="NZ_JPMD01000001.1"/>
</dbReference>
<gene>
    <name evidence="1" type="ORF">IO99_00755</name>
</gene>
<dbReference type="Proteomes" id="UP000028542">
    <property type="component" value="Unassembled WGS sequence"/>
</dbReference>
<name>A0A084JIF3_9CLOT</name>
<dbReference type="AlphaFoldDB" id="A0A084JIF3"/>
<keyword evidence="2" id="KW-1185">Reference proteome</keyword>